<evidence type="ECO:0000313" key="2">
    <source>
        <dbReference type="Proteomes" id="UP000218023"/>
    </source>
</evidence>
<gene>
    <name evidence="1" type="ORF">CK240_17805</name>
</gene>
<keyword evidence="2" id="KW-1185">Reference proteome</keyword>
<dbReference type="NCBIfam" id="TIGR01563">
    <property type="entry name" value="gp16_SPP1"/>
    <property type="match status" value="1"/>
</dbReference>
<dbReference type="InterPro" id="IPR038666">
    <property type="entry name" value="SSP1_head-tail_sf"/>
</dbReference>
<name>A0A2A2G640_9RHOB</name>
<feature type="non-terminal residue" evidence="1">
    <location>
        <position position="67"/>
    </location>
</feature>
<dbReference type="InterPro" id="IPR008767">
    <property type="entry name" value="Phage_SPP1_head-tail_adaptor"/>
</dbReference>
<dbReference type="Pfam" id="PF05521">
    <property type="entry name" value="Phage_HCP"/>
    <property type="match status" value="1"/>
</dbReference>
<accession>A0A2A2G640</accession>
<proteinExistence type="predicted"/>
<organism evidence="1 2">
    <name type="scientific">Paracoccus salipaludis</name>
    <dbReference type="NCBI Taxonomy" id="2032623"/>
    <lineage>
        <taxon>Bacteria</taxon>
        <taxon>Pseudomonadati</taxon>
        <taxon>Pseudomonadota</taxon>
        <taxon>Alphaproteobacteria</taxon>
        <taxon>Rhodobacterales</taxon>
        <taxon>Paracoccaceae</taxon>
        <taxon>Paracoccus</taxon>
    </lineage>
</organism>
<reference evidence="1 2" key="1">
    <citation type="submission" date="2017-09" db="EMBL/GenBank/DDBJ databases">
        <title>Paracoccus alkalisoli sp. nov., isolated from saline alkaline soil.</title>
        <authorList>
            <person name="Dong X."/>
            <person name="Zhang G."/>
        </authorList>
    </citation>
    <scope>NUCLEOTIDE SEQUENCE [LARGE SCALE GENOMIC DNA]</scope>
    <source>
        <strain evidence="1 2">WN007</strain>
    </source>
</reference>
<dbReference type="RefSeq" id="WP_167650113.1">
    <property type="nucleotide sequence ID" value="NZ_NSJZ01000113.1"/>
</dbReference>
<protein>
    <recommendedName>
        <fullName evidence="3">Head-tail adaptor protein</fullName>
    </recommendedName>
</protein>
<comment type="caution">
    <text evidence="1">The sequence shown here is derived from an EMBL/GenBank/DDBJ whole genome shotgun (WGS) entry which is preliminary data.</text>
</comment>
<dbReference type="Proteomes" id="UP000218023">
    <property type="component" value="Unassembled WGS sequence"/>
</dbReference>
<dbReference type="AlphaFoldDB" id="A0A2A2G640"/>
<sequence>MQRFETIETDMGGFIEEWVTQATVFARIEPIKSTEEVIGAGIRATEAVLVHIRHREDVATDWRILWQ</sequence>
<evidence type="ECO:0008006" key="3">
    <source>
        <dbReference type="Google" id="ProtNLM"/>
    </source>
</evidence>
<dbReference type="Gene3D" id="2.40.10.270">
    <property type="entry name" value="Bacteriophage SPP1 head-tail adaptor protein"/>
    <property type="match status" value="1"/>
</dbReference>
<evidence type="ECO:0000313" key="1">
    <source>
        <dbReference type="EMBL" id="PAU92305.1"/>
    </source>
</evidence>
<dbReference type="EMBL" id="NSJZ01000113">
    <property type="protein sequence ID" value="PAU92305.1"/>
    <property type="molecule type" value="Genomic_DNA"/>
</dbReference>